<dbReference type="GO" id="GO:0003677">
    <property type="term" value="F:DNA binding"/>
    <property type="evidence" value="ECO:0007669"/>
    <property type="project" value="UniProtKB-UniRule"/>
</dbReference>
<dbReference type="InterPro" id="IPR050090">
    <property type="entry name" value="Tyrosine_recombinase_XerCD"/>
</dbReference>
<keyword evidence="4" id="KW-0233">DNA recombination</keyword>
<dbReference type="SUPFAM" id="SSF56349">
    <property type="entry name" value="DNA breaking-rejoining enzymes"/>
    <property type="match status" value="1"/>
</dbReference>
<dbReference type="GO" id="GO:0006310">
    <property type="term" value="P:DNA recombination"/>
    <property type="evidence" value="ECO:0007669"/>
    <property type="project" value="UniProtKB-KW"/>
</dbReference>
<dbReference type="PANTHER" id="PTHR30349:SF41">
    <property type="entry name" value="INTEGRASE_RECOMBINASE PROTEIN MJ0367-RELATED"/>
    <property type="match status" value="1"/>
</dbReference>
<feature type="domain" description="Tyr recombinase" evidence="6">
    <location>
        <begin position="121"/>
        <end position="295"/>
    </location>
</feature>
<keyword evidence="2" id="KW-0229">DNA integration</keyword>
<organism evidence="8 9">
    <name type="scientific">Microscilla marina ATCC 23134</name>
    <dbReference type="NCBI Taxonomy" id="313606"/>
    <lineage>
        <taxon>Bacteria</taxon>
        <taxon>Pseudomonadati</taxon>
        <taxon>Bacteroidota</taxon>
        <taxon>Cytophagia</taxon>
        <taxon>Cytophagales</taxon>
        <taxon>Microscillaceae</taxon>
        <taxon>Microscilla</taxon>
    </lineage>
</organism>
<dbReference type="InterPro" id="IPR011010">
    <property type="entry name" value="DNA_brk_join_enz"/>
</dbReference>
<evidence type="ECO:0000256" key="3">
    <source>
        <dbReference type="ARBA" id="ARBA00023125"/>
    </source>
</evidence>
<evidence type="ECO:0000313" key="9">
    <source>
        <dbReference type="Proteomes" id="UP000004095"/>
    </source>
</evidence>
<proteinExistence type="inferred from homology"/>
<dbReference type="GO" id="GO:0015074">
    <property type="term" value="P:DNA integration"/>
    <property type="evidence" value="ECO:0007669"/>
    <property type="project" value="UniProtKB-KW"/>
</dbReference>
<dbReference type="EMBL" id="AAWS01000089">
    <property type="protein sequence ID" value="EAY24009.1"/>
    <property type="molecule type" value="Genomic_DNA"/>
</dbReference>
<keyword evidence="3 5" id="KW-0238">DNA-binding</keyword>
<keyword evidence="9" id="KW-1185">Reference proteome</keyword>
<evidence type="ECO:0000256" key="4">
    <source>
        <dbReference type="ARBA" id="ARBA00023172"/>
    </source>
</evidence>
<gene>
    <name evidence="8" type="ORF">M23134_01309</name>
</gene>
<dbReference type="RefSeq" id="WP_002705694.1">
    <property type="nucleotide sequence ID" value="NZ_AAWS01000089.1"/>
</dbReference>
<dbReference type="AlphaFoldDB" id="A2A034"/>
<dbReference type="PROSITE" id="PS51898">
    <property type="entry name" value="TYR_RECOMBINASE"/>
    <property type="match status" value="1"/>
</dbReference>
<evidence type="ECO:0000256" key="1">
    <source>
        <dbReference type="ARBA" id="ARBA00008857"/>
    </source>
</evidence>
<dbReference type="PROSITE" id="PS51900">
    <property type="entry name" value="CB"/>
    <property type="match status" value="1"/>
</dbReference>
<accession>A2A034</accession>
<dbReference type="Pfam" id="PF00589">
    <property type="entry name" value="Phage_integrase"/>
    <property type="match status" value="1"/>
</dbReference>
<dbReference type="InterPro" id="IPR010998">
    <property type="entry name" value="Integrase_recombinase_N"/>
</dbReference>
<evidence type="ECO:0000256" key="5">
    <source>
        <dbReference type="PROSITE-ProRule" id="PRU01248"/>
    </source>
</evidence>
<evidence type="ECO:0000259" key="6">
    <source>
        <dbReference type="PROSITE" id="PS51898"/>
    </source>
</evidence>
<name>A2A034_MICM2</name>
<evidence type="ECO:0000313" key="8">
    <source>
        <dbReference type="EMBL" id="EAY24009.1"/>
    </source>
</evidence>
<dbReference type="OrthoDB" id="9801717at2"/>
<feature type="domain" description="Core-binding (CB)" evidence="7">
    <location>
        <begin position="9"/>
        <end position="101"/>
    </location>
</feature>
<dbReference type="Gene3D" id="1.10.150.130">
    <property type="match status" value="1"/>
</dbReference>
<reference evidence="8 9" key="1">
    <citation type="submission" date="2007-01" db="EMBL/GenBank/DDBJ databases">
        <authorList>
            <person name="Haygood M."/>
            <person name="Podell S."/>
            <person name="Anderson C."/>
            <person name="Hopkinson B."/>
            <person name="Roe K."/>
            <person name="Barbeau K."/>
            <person name="Gaasterland T."/>
            <person name="Ferriera S."/>
            <person name="Johnson J."/>
            <person name="Kravitz S."/>
            <person name="Beeson K."/>
            <person name="Sutton G."/>
            <person name="Rogers Y.-H."/>
            <person name="Friedman R."/>
            <person name="Frazier M."/>
            <person name="Venter J.C."/>
        </authorList>
    </citation>
    <scope>NUCLEOTIDE SEQUENCE [LARGE SCALE GENOMIC DNA]</scope>
    <source>
        <strain evidence="8 9">ATCC 23134</strain>
    </source>
</reference>
<dbReference type="eggNOG" id="COG4974">
    <property type="taxonomic scope" value="Bacteria"/>
</dbReference>
<dbReference type="InterPro" id="IPR002104">
    <property type="entry name" value="Integrase_catalytic"/>
</dbReference>
<dbReference type="InterPro" id="IPR044068">
    <property type="entry name" value="CB"/>
</dbReference>
<dbReference type="PANTHER" id="PTHR30349">
    <property type="entry name" value="PHAGE INTEGRASE-RELATED"/>
    <property type="match status" value="1"/>
</dbReference>
<sequence length="295" mass="32859">MDSLEITITSYQEHLQGFEAWLRSLGYASSTCDKYPRQLREFLYFLEQQGRFGLAEVGASDVSAYFDYLSGRRSVKTGELLSHSHLRSVRKTLRGFQRYLRSLGVPVFSLPGVSLPGLSAAPIRVLSRVEVGLLYDGCGFDHWGLRDQALLSLGYGCGLRRSEIHLLDVGDVHFKKGWVQVLSGKGRKERFVPMVGRVKDDLYAYLTEGRRFFSGRSPSPAFLLSQRGHRLGPKSLSERLEKLATKAELSGGSVGLHSLRHSIATHLHNGGMSLSKVSLFLGHSSLDSTQLYTHL</sequence>
<dbReference type="InterPro" id="IPR013762">
    <property type="entry name" value="Integrase-like_cat_sf"/>
</dbReference>
<comment type="similarity">
    <text evidence="1">Belongs to the 'phage' integrase family.</text>
</comment>
<evidence type="ECO:0000259" key="7">
    <source>
        <dbReference type="PROSITE" id="PS51900"/>
    </source>
</evidence>
<comment type="caution">
    <text evidence="8">The sequence shown here is derived from an EMBL/GenBank/DDBJ whole genome shotgun (WGS) entry which is preliminary data.</text>
</comment>
<dbReference type="Proteomes" id="UP000004095">
    <property type="component" value="Unassembled WGS sequence"/>
</dbReference>
<protein>
    <submittedName>
        <fullName evidence="8">Tyrosine recombinase XerD</fullName>
    </submittedName>
</protein>
<evidence type="ECO:0000256" key="2">
    <source>
        <dbReference type="ARBA" id="ARBA00022908"/>
    </source>
</evidence>
<dbReference type="Gene3D" id="1.10.443.10">
    <property type="entry name" value="Intergrase catalytic core"/>
    <property type="match status" value="1"/>
</dbReference>